<organism evidence="1 2">
    <name type="scientific">Cichorium intybus</name>
    <name type="common">Chicory</name>
    <dbReference type="NCBI Taxonomy" id="13427"/>
    <lineage>
        <taxon>Eukaryota</taxon>
        <taxon>Viridiplantae</taxon>
        <taxon>Streptophyta</taxon>
        <taxon>Embryophyta</taxon>
        <taxon>Tracheophyta</taxon>
        <taxon>Spermatophyta</taxon>
        <taxon>Magnoliopsida</taxon>
        <taxon>eudicotyledons</taxon>
        <taxon>Gunneridae</taxon>
        <taxon>Pentapetalae</taxon>
        <taxon>asterids</taxon>
        <taxon>campanulids</taxon>
        <taxon>Asterales</taxon>
        <taxon>Asteraceae</taxon>
        <taxon>Cichorioideae</taxon>
        <taxon>Cichorieae</taxon>
        <taxon>Cichoriinae</taxon>
        <taxon>Cichorium</taxon>
    </lineage>
</organism>
<accession>A0ACB9GE16</accession>
<reference evidence="2" key="1">
    <citation type="journal article" date="2022" name="Mol. Ecol. Resour.">
        <title>The genomes of chicory, endive, great burdock and yacon provide insights into Asteraceae palaeo-polyploidization history and plant inulin production.</title>
        <authorList>
            <person name="Fan W."/>
            <person name="Wang S."/>
            <person name="Wang H."/>
            <person name="Wang A."/>
            <person name="Jiang F."/>
            <person name="Liu H."/>
            <person name="Zhao H."/>
            <person name="Xu D."/>
            <person name="Zhang Y."/>
        </authorList>
    </citation>
    <scope>NUCLEOTIDE SEQUENCE [LARGE SCALE GENOMIC DNA]</scope>
    <source>
        <strain evidence="2">cv. Punajuju</strain>
    </source>
</reference>
<name>A0ACB9GE16_CICIN</name>
<protein>
    <submittedName>
        <fullName evidence="1">Uncharacterized protein</fullName>
    </submittedName>
</protein>
<sequence>MCMHTESISYGLDPQVEESDEVGEERMAVVAVVFLHKLVQNGDCEVPGGDEGEMRGSENVRLSDEEYLAYPSTMSGVGGGVMAREKDGSGGEHGDWWHFKGVGGIEGAHDQVAI</sequence>
<proteinExistence type="predicted"/>
<dbReference type="Proteomes" id="UP001055811">
    <property type="component" value="Linkage Group LG02"/>
</dbReference>
<evidence type="ECO:0000313" key="1">
    <source>
        <dbReference type="EMBL" id="KAI3781315.1"/>
    </source>
</evidence>
<keyword evidence="2" id="KW-1185">Reference proteome</keyword>
<dbReference type="EMBL" id="CM042010">
    <property type="protein sequence ID" value="KAI3781315.1"/>
    <property type="molecule type" value="Genomic_DNA"/>
</dbReference>
<evidence type="ECO:0000313" key="2">
    <source>
        <dbReference type="Proteomes" id="UP001055811"/>
    </source>
</evidence>
<reference evidence="1 2" key="2">
    <citation type="journal article" date="2022" name="Mol. Ecol. Resour.">
        <title>The genomes of chicory, endive, great burdock and yacon provide insights into Asteraceae paleo-polyploidization history and plant inulin production.</title>
        <authorList>
            <person name="Fan W."/>
            <person name="Wang S."/>
            <person name="Wang H."/>
            <person name="Wang A."/>
            <person name="Jiang F."/>
            <person name="Liu H."/>
            <person name="Zhao H."/>
            <person name="Xu D."/>
            <person name="Zhang Y."/>
        </authorList>
    </citation>
    <scope>NUCLEOTIDE SEQUENCE [LARGE SCALE GENOMIC DNA]</scope>
    <source>
        <strain evidence="2">cv. Punajuju</strain>
        <tissue evidence="1">Leaves</tissue>
    </source>
</reference>
<gene>
    <name evidence="1" type="ORF">L2E82_11325</name>
</gene>
<comment type="caution">
    <text evidence="1">The sequence shown here is derived from an EMBL/GenBank/DDBJ whole genome shotgun (WGS) entry which is preliminary data.</text>
</comment>